<evidence type="ECO:0008006" key="5">
    <source>
        <dbReference type="Google" id="ProtNLM"/>
    </source>
</evidence>
<feature type="transmembrane region" description="Helical" evidence="2">
    <location>
        <begin position="111"/>
        <end position="136"/>
    </location>
</feature>
<keyword evidence="2" id="KW-0472">Membrane</keyword>
<evidence type="ECO:0000313" key="3">
    <source>
        <dbReference type="EMBL" id="KAK6355131.1"/>
    </source>
</evidence>
<feature type="compositionally biased region" description="Polar residues" evidence="1">
    <location>
        <begin position="40"/>
        <end position="52"/>
    </location>
</feature>
<gene>
    <name evidence="3" type="ORF">TWF696_004254</name>
</gene>
<proteinExistence type="predicted"/>
<protein>
    <recommendedName>
        <fullName evidence="5">MARVEL domain-containing protein</fullName>
    </recommendedName>
</protein>
<feature type="transmembrane region" description="Helical" evidence="2">
    <location>
        <begin position="208"/>
        <end position="226"/>
    </location>
</feature>
<dbReference type="AlphaFoldDB" id="A0AAV9V5N9"/>
<name>A0AAV9V5N9_9PEZI</name>
<evidence type="ECO:0000256" key="2">
    <source>
        <dbReference type="SAM" id="Phobius"/>
    </source>
</evidence>
<evidence type="ECO:0000313" key="4">
    <source>
        <dbReference type="Proteomes" id="UP001375240"/>
    </source>
</evidence>
<reference evidence="3 4" key="1">
    <citation type="submission" date="2019-10" db="EMBL/GenBank/DDBJ databases">
        <authorList>
            <person name="Palmer J.M."/>
        </authorList>
    </citation>
    <scope>NUCLEOTIDE SEQUENCE [LARGE SCALE GENOMIC DNA]</scope>
    <source>
        <strain evidence="3 4">TWF696</strain>
    </source>
</reference>
<accession>A0AAV9V5N9</accession>
<feature type="transmembrane region" description="Helical" evidence="2">
    <location>
        <begin position="168"/>
        <end position="188"/>
    </location>
</feature>
<dbReference type="EMBL" id="JAVHNQ010000002">
    <property type="protein sequence ID" value="KAK6355131.1"/>
    <property type="molecule type" value="Genomic_DNA"/>
</dbReference>
<feature type="compositionally biased region" description="Polar residues" evidence="1">
    <location>
        <begin position="64"/>
        <end position="74"/>
    </location>
</feature>
<comment type="caution">
    <text evidence="3">The sequence shown here is derived from an EMBL/GenBank/DDBJ whole genome shotgun (WGS) entry which is preliminary data.</text>
</comment>
<feature type="compositionally biased region" description="Polar residues" evidence="1">
    <location>
        <begin position="1"/>
        <end position="32"/>
    </location>
</feature>
<keyword evidence="2" id="KW-1133">Transmembrane helix</keyword>
<feature type="transmembrane region" description="Helical" evidence="2">
    <location>
        <begin position="273"/>
        <end position="298"/>
    </location>
</feature>
<organism evidence="3 4">
    <name type="scientific">Orbilia brochopaga</name>
    <dbReference type="NCBI Taxonomy" id="3140254"/>
    <lineage>
        <taxon>Eukaryota</taxon>
        <taxon>Fungi</taxon>
        <taxon>Dikarya</taxon>
        <taxon>Ascomycota</taxon>
        <taxon>Pezizomycotina</taxon>
        <taxon>Orbiliomycetes</taxon>
        <taxon>Orbiliales</taxon>
        <taxon>Orbiliaceae</taxon>
        <taxon>Orbilia</taxon>
    </lineage>
</organism>
<dbReference type="Proteomes" id="UP001375240">
    <property type="component" value="Unassembled WGS sequence"/>
</dbReference>
<feature type="region of interest" description="Disordered" evidence="1">
    <location>
        <begin position="1"/>
        <end position="95"/>
    </location>
</feature>
<evidence type="ECO:0000256" key="1">
    <source>
        <dbReference type="SAM" id="MobiDB-lite"/>
    </source>
</evidence>
<keyword evidence="4" id="KW-1185">Reference proteome</keyword>
<keyword evidence="2" id="KW-0812">Transmembrane</keyword>
<sequence>MASSKMTHTTQSDDASPSTGLAQSYYQASDLPTSPLPAYSDSSNTGYQTESMHYSKVTDESKSTESPSTGLLSQSEKDPESQQSRSHKCNDGLNHKNSHVRGKQWLLVLRLYLSPITTTLAVISCTTIAIAIFAIYRPSRTTFSEPTNNPDSRIYAFPQTINTLPETIIFAAAFFATIFNIAVLFIPICRSPTRFYNRRYSRSELLELTGHLAFIAAGAAGIYLAFTTKPNPDKSLWEFTCSRARRADGTNPNPEPSLFPEIRYTNACKDYDIAVYTLCAAVAFAVLNLVTYAVNACLKRRKGTYIERDDSACMDACETCGNCCSAVADCFIWLKCCFLCFELCK</sequence>